<dbReference type="STRING" id="1166337.SAMN05192580_2590"/>
<dbReference type="Proteomes" id="UP000198824">
    <property type="component" value="Unassembled WGS sequence"/>
</dbReference>
<dbReference type="EMBL" id="FOZG01000002">
    <property type="protein sequence ID" value="SFS01342.1"/>
    <property type="molecule type" value="Genomic_DNA"/>
</dbReference>
<dbReference type="Pfam" id="PF12200">
    <property type="entry name" value="DUF3597"/>
    <property type="match status" value="1"/>
</dbReference>
<protein>
    <recommendedName>
        <fullName evidence="2">DUF3597 domain-containing protein</fullName>
    </recommendedName>
</protein>
<reference evidence="3 4" key="1">
    <citation type="submission" date="2016-10" db="EMBL/GenBank/DDBJ databases">
        <authorList>
            <person name="de Groot N.N."/>
        </authorList>
    </citation>
    <scope>NUCLEOTIDE SEQUENCE [LARGE SCALE GENOMIC DNA]</scope>
    <source>
        <strain evidence="3 4">S5-249</strain>
    </source>
</reference>
<feature type="compositionally biased region" description="Low complexity" evidence="1">
    <location>
        <begin position="39"/>
        <end position="57"/>
    </location>
</feature>
<name>A0A1I6LCX3_9SPHN</name>
<dbReference type="SUPFAM" id="SSF158634">
    <property type="entry name" value="RPA2825-like"/>
    <property type="match status" value="1"/>
</dbReference>
<evidence type="ECO:0000259" key="2">
    <source>
        <dbReference type="Pfam" id="PF12200"/>
    </source>
</evidence>
<dbReference type="InterPro" id="IPR022016">
    <property type="entry name" value="DUF3597"/>
</dbReference>
<organism evidence="3 4">
    <name type="scientific">Sphingomonas jatrophae</name>
    <dbReference type="NCBI Taxonomy" id="1166337"/>
    <lineage>
        <taxon>Bacteria</taxon>
        <taxon>Pseudomonadati</taxon>
        <taxon>Pseudomonadota</taxon>
        <taxon>Alphaproteobacteria</taxon>
        <taxon>Sphingomonadales</taxon>
        <taxon>Sphingomonadaceae</taxon>
        <taxon>Sphingomonas</taxon>
    </lineage>
</organism>
<evidence type="ECO:0000313" key="4">
    <source>
        <dbReference type="Proteomes" id="UP000198824"/>
    </source>
</evidence>
<evidence type="ECO:0000256" key="1">
    <source>
        <dbReference type="SAM" id="MobiDB-lite"/>
    </source>
</evidence>
<dbReference type="AlphaFoldDB" id="A0A1I6LCX3"/>
<feature type="region of interest" description="Disordered" evidence="1">
    <location>
        <begin position="13"/>
        <end position="64"/>
    </location>
</feature>
<dbReference type="OrthoDB" id="9812045at2"/>
<feature type="domain" description="DUF3597" evidence="2">
    <location>
        <begin position="3"/>
        <end position="144"/>
    </location>
</feature>
<proteinExistence type="predicted"/>
<dbReference type="RefSeq" id="WP_093315137.1">
    <property type="nucleotide sequence ID" value="NZ_FOZG01000002.1"/>
</dbReference>
<keyword evidence="4" id="KW-1185">Reference proteome</keyword>
<accession>A0A1I6LCX3</accession>
<gene>
    <name evidence="3" type="ORF">SAMN05192580_2590</name>
</gene>
<sequence length="149" mass="14978">MGLFDKIKHAIFGDKGPLGGQFSGRKDTPAPAPAPAAPRPAAAPAAAAPKPAAAPTAAPAPAPAPVDVEAVLTQKAAARGKPSNWRTSIVDLLQLLDLDSSLEARKELAGELNVHAGAHGSAEQNIALHKAVMKALAQNGGKVPADLAD</sequence>
<evidence type="ECO:0000313" key="3">
    <source>
        <dbReference type="EMBL" id="SFS01342.1"/>
    </source>
</evidence>